<organism evidence="1 2">
    <name type="scientific">Microbacterium lemovicicum</name>
    <dbReference type="NCBI Taxonomy" id="1072463"/>
    <lineage>
        <taxon>Bacteria</taxon>
        <taxon>Bacillati</taxon>
        <taxon>Actinomycetota</taxon>
        <taxon>Actinomycetes</taxon>
        <taxon>Micrococcales</taxon>
        <taxon>Microbacteriaceae</taxon>
        <taxon>Microbacterium</taxon>
    </lineage>
</organism>
<sequence length="223" mass="23830">MTSPFLYFAGTRLSGAELCAARLDGHVVELGEGWIPADAVETAALRAASLEGLLGATLAATHLSAAWVHGALPDPPARHTVQRAVAWRVHQVIDRRRIYRDLRVHPDDLMLLGGVQVTDPVRTLADCARTPDDAHTIAARLLADAEPGLVGRAAEWLDAHGPLPRKRSALALLAGLAARTMAADREAPRKENGETATPVEAAATLVEGRGDERDDVVTRSTTW</sequence>
<protein>
    <recommendedName>
        <fullName evidence="3">AbiEi antitoxin C-terminal domain-containing protein</fullName>
    </recommendedName>
</protein>
<dbReference type="KEGG" id="mlv:CVS47_01390"/>
<dbReference type="EMBL" id="CP031423">
    <property type="protein sequence ID" value="AZS36781.1"/>
    <property type="molecule type" value="Genomic_DNA"/>
</dbReference>
<dbReference type="RefSeq" id="WP_127095446.1">
    <property type="nucleotide sequence ID" value="NZ_CP031423.1"/>
</dbReference>
<reference evidence="1 2" key="1">
    <citation type="submission" date="2018-08" db="EMBL/GenBank/DDBJ databases">
        <title>Microbacterium lemovicicum sp. nov., a bacterium isolated from a natural uranium-rich soil.</title>
        <authorList>
            <person name="ORTET P."/>
        </authorList>
    </citation>
    <scope>NUCLEOTIDE SEQUENCE [LARGE SCALE GENOMIC DNA]</scope>
    <source>
        <strain evidence="1 2">Viu22</strain>
    </source>
</reference>
<evidence type="ECO:0008006" key="3">
    <source>
        <dbReference type="Google" id="ProtNLM"/>
    </source>
</evidence>
<gene>
    <name evidence="1" type="ORF">CVS47_01390</name>
</gene>
<accession>A0A3Q9J239</accession>
<dbReference type="AlphaFoldDB" id="A0A3Q9J239"/>
<dbReference type="OrthoDB" id="4802815at2"/>
<proteinExistence type="predicted"/>
<name>A0A3Q9J239_9MICO</name>
<evidence type="ECO:0000313" key="2">
    <source>
        <dbReference type="Proteomes" id="UP000276888"/>
    </source>
</evidence>
<evidence type="ECO:0000313" key="1">
    <source>
        <dbReference type="EMBL" id="AZS36781.1"/>
    </source>
</evidence>
<dbReference type="Proteomes" id="UP000276888">
    <property type="component" value="Chromosome"/>
</dbReference>
<keyword evidence="2" id="KW-1185">Reference proteome</keyword>